<accession>A0AA38LJD9</accession>
<name>A0AA38LJD9_TAXCH</name>
<evidence type="ECO:0000313" key="2">
    <source>
        <dbReference type="EMBL" id="KAH9326224.1"/>
    </source>
</evidence>
<evidence type="ECO:0000313" key="3">
    <source>
        <dbReference type="Proteomes" id="UP000824469"/>
    </source>
</evidence>
<comment type="caution">
    <text evidence="2">The sequence shown here is derived from an EMBL/GenBank/DDBJ whole genome shotgun (WGS) entry which is preliminary data.</text>
</comment>
<reference evidence="2 3" key="1">
    <citation type="journal article" date="2021" name="Nat. Plants">
        <title>The Taxus genome provides insights into paclitaxel biosynthesis.</title>
        <authorList>
            <person name="Xiong X."/>
            <person name="Gou J."/>
            <person name="Liao Q."/>
            <person name="Li Y."/>
            <person name="Zhou Q."/>
            <person name="Bi G."/>
            <person name="Li C."/>
            <person name="Du R."/>
            <person name="Wang X."/>
            <person name="Sun T."/>
            <person name="Guo L."/>
            <person name="Liang H."/>
            <person name="Lu P."/>
            <person name="Wu Y."/>
            <person name="Zhang Z."/>
            <person name="Ro D.K."/>
            <person name="Shang Y."/>
            <person name="Huang S."/>
            <person name="Yan J."/>
        </authorList>
    </citation>
    <scope>NUCLEOTIDE SEQUENCE [LARGE SCALE GENOMIC DNA]</scope>
    <source>
        <strain evidence="2">Ta-2019</strain>
    </source>
</reference>
<sequence>MGIVFALSSLLSLKLLQFFFSSCKVNLMKASIGRLGAHVEDPGRNFLCIDFYT</sequence>
<feature type="chain" id="PRO_5041418163" evidence="1">
    <location>
        <begin position="17"/>
        <end position="53"/>
    </location>
</feature>
<dbReference type="Proteomes" id="UP000824469">
    <property type="component" value="Unassembled WGS sequence"/>
</dbReference>
<organism evidence="2 3">
    <name type="scientific">Taxus chinensis</name>
    <name type="common">Chinese yew</name>
    <name type="synonym">Taxus wallichiana var. chinensis</name>
    <dbReference type="NCBI Taxonomy" id="29808"/>
    <lineage>
        <taxon>Eukaryota</taxon>
        <taxon>Viridiplantae</taxon>
        <taxon>Streptophyta</taxon>
        <taxon>Embryophyta</taxon>
        <taxon>Tracheophyta</taxon>
        <taxon>Spermatophyta</taxon>
        <taxon>Pinopsida</taxon>
        <taxon>Pinidae</taxon>
        <taxon>Conifers II</taxon>
        <taxon>Cupressales</taxon>
        <taxon>Taxaceae</taxon>
        <taxon>Taxus</taxon>
    </lineage>
</organism>
<dbReference type="EMBL" id="JAHRHJ020000002">
    <property type="protein sequence ID" value="KAH9326224.1"/>
    <property type="molecule type" value="Genomic_DNA"/>
</dbReference>
<feature type="signal peptide" evidence="1">
    <location>
        <begin position="1"/>
        <end position="16"/>
    </location>
</feature>
<gene>
    <name evidence="2" type="ORF">KI387_006402</name>
</gene>
<feature type="non-terminal residue" evidence="2">
    <location>
        <position position="53"/>
    </location>
</feature>
<keyword evidence="1" id="KW-0732">Signal</keyword>
<keyword evidence="3" id="KW-1185">Reference proteome</keyword>
<dbReference type="AlphaFoldDB" id="A0AA38LJD9"/>
<evidence type="ECO:0000256" key="1">
    <source>
        <dbReference type="SAM" id="SignalP"/>
    </source>
</evidence>
<proteinExistence type="predicted"/>
<protein>
    <submittedName>
        <fullName evidence="2">Uncharacterized protein</fullName>
    </submittedName>
</protein>